<feature type="transmembrane region" description="Helical" evidence="1">
    <location>
        <begin position="101"/>
        <end position="126"/>
    </location>
</feature>
<evidence type="ECO:0000256" key="1">
    <source>
        <dbReference type="SAM" id="Phobius"/>
    </source>
</evidence>
<proteinExistence type="predicted"/>
<keyword evidence="1" id="KW-1133">Transmembrane helix</keyword>
<feature type="transmembrane region" description="Helical" evidence="1">
    <location>
        <begin position="42"/>
        <end position="60"/>
    </location>
</feature>
<feature type="transmembrane region" description="Helical" evidence="1">
    <location>
        <begin position="67"/>
        <end position="89"/>
    </location>
</feature>
<protein>
    <recommendedName>
        <fullName evidence="4">FUSC family protein</fullName>
    </recommendedName>
</protein>
<dbReference type="KEGG" id="sbro:GQF42_35880"/>
<feature type="transmembrane region" description="Helical" evidence="1">
    <location>
        <begin position="138"/>
        <end position="159"/>
    </location>
</feature>
<organism evidence="2 3">
    <name type="scientific">Streptomyces broussonetiae</name>
    <dbReference type="NCBI Taxonomy" id="2686304"/>
    <lineage>
        <taxon>Bacteria</taxon>
        <taxon>Bacillati</taxon>
        <taxon>Actinomycetota</taxon>
        <taxon>Actinomycetes</taxon>
        <taxon>Kitasatosporales</taxon>
        <taxon>Streptomycetaceae</taxon>
        <taxon>Streptomyces</taxon>
    </lineage>
</organism>
<keyword evidence="1" id="KW-0812">Transmembrane</keyword>
<evidence type="ECO:0008006" key="4">
    <source>
        <dbReference type="Google" id="ProtNLM"/>
    </source>
</evidence>
<reference evidence="2 3" key="1">
    <citation type="submission" date="2019-12" db="EMBL/GenBank/DDBJ databases">
        <title>Streptomyces sp. strain T44 isolated from rhizosphere soil of Broussonetia papyrifera.</title>
        <authorList>
            <person name="Mo P."/>
        </authorList>
    </citation>
    <scope>NUCLEOTIDE SEQUENCE [LARGE SCALE GENOMIC DNA]</scope>
    <source>
        <strain evidence="2 3">T44</strain>
    </source>
</reference>
<dbReference type="RefSeq" id="WP_158926910.1">
    <property type="nucleotide sequence ID" value="NZ_CP047020.1"/>
</dbReference>
<dbReference type="AlphaFoldDB" id="A0A6I6NIZ4"/>
<keyword evidence="1" id="KW-0472">Membrane</keyword>
<evidence type="ECO:0000313" key="3">
    <source>
        <dbReference type="Proteomes" id="UP000436138"/>
    </source>
</evidence>
<sequence>MDPFLPGTRHGSTAVMPRAWTAALRMISTVRARESEYVLRHGVKSLVAAVFAWQLIALWLPGQQQFLGVGTALVMANASTVYSSVVHAARRVAIQVSGVSLAVAAAWLLGATAGAIVAVLIVVLLTGGRRNGEDRLQVASTAVISLSAAAAAPVGHVVVPAVSTLAGATVGVAVNALVFPPTYLSRSDAAVRGLARCTGTLLRDMGRDVREGRSASHAHLWLERAGELERQVSDARDEVQKAAESLRWNARAAAHRQHMSTVHEYAFEVLHRASFQVRGIARTLADSLDQDGTDHGLKQGFAVRYGEALELAGQVFLTYAALGVAADARQGDARRQLRTVIDRMLTWHATVTDLLERGALTDLSAWQVYGSLVADVERLLTDLDGIEPPEEAGAAEVVSVRGVLSR</sequence>
<name>A0A6I6NIZ4_9ACTN</name>
<gene>
    <name evidence="2" type="ORF">GQF42_35880</name>
</gene>
<keyword evidence="3" id="KW-1185">Reference proteome</keyword>
<accession>A0A6I6NIZ4</accession>
<evidence type="ECO:0000313" key="2">
    <source>
        <dbReference type="EMBL" id="QHA07947.1"/>
    </source>
</evidence>
<dbReference type="EMBL" id="CP047020">
    <property type="protein sequence ID" value="QHA07947.1"/>
    <property type="molecule type" value="Genomic_DNA"/>
</dbReference>
<dbReference type="Proteomes" id="UP000436138">
    <property type="component" value="Chromosome"/>
</dbReference>